<dbReference type="EMBL" id="JAAQPH010000006">
    <property type="protein sequence ID" value="NIA68923.1"/>
    <property type="molecule type" value="Genomic_DNA"/>
</dbReference>
<reference evidence="2" key="1">
    <citation type="submission" date="2020-03" db="EMBL/GenBank/DDBJ databases">
        <title>Genome of Pelagibius litoralis DSM 21314T.</title>
        <authorList>
            <person name="Wang G."/>
        </authorList>
    </citation>
    <scope>NUCLEOTIDE SEQUENCE</scope>
    <source>
        <strain evidence="2">DSM 21314</strain>
    </source>
</reference>
<organism evidence="2 3">
    <name type="scientific">Pelagibius litoralis</name>
    <dbReference type="NCBI Taxonomy" id="374515"/>
    <lineage>
        <taxon>Bacteria</taxon>
        <taxon>Pseudomonadati</taxon>
        <taxon>Pseudomonadota</taxon>
        <taxon>Alphaproteobacteria</taxon>
        <taxon>Rhodospirillales</taxon>
        <taxon>Rhodovibrionaceae</taxon>
        <taxon>Pelagibius</taxon>
    </lineage>
</organism>
<protein>
    <submittedName>
        <fullName evidence="2">DUF4279 domain-containing protein</fullName>
    </submittedName>
</protein>
<gene>
    <name evidence="2" type="ORF">HBA54_09990</name>
</gene>
<dbReference type="InterPro" id="IPR025459">
    <property type="entry name" value="DUF4279"/>
</dbReference>
<sequence length="172" mass="20060">MSDPQRSRMETPSQLDCLMPSPPETDREYAYFHAVGRDDPSEITEALGLQPDECWRVGDAFERRGHTLKRKSSCWRLKSGLEDTQSLDRHVDALLYRLRPHRDALLDIGTRFRTQIVCVSFAYQSFSWALDFEAQKEATSLCIGFWFDTYSFGDFHEEMVELREQLGLRQDV</sequence>
<dbReference type="RefSeq" id="WP_167224000.1">
    <property type="nucleotide sequence ID" value="NZ_JAAQPH010000006.1"/>
</dbReference>
<dbReference type="Proteomes" id="UP000761264">
    <property type="component" value="Unassembled WGS sequence"/>
</dbReference>
<accession>A0A967CC96</accession>
<dbReference type="Pfam" id="PF14106">
    <property type="entry name" value="DUF4279"/>
    <property type="match status" value="1"/>
</dbReference>
<dbReference type="AlphaFoldDB" id="A0A967CC96"/>
<name>A0A967CC96_9PROT</name>
<evidence type="ECO:0000313" key="2">
    <source>
        <dbReference type="EMBL" id="NIA68923.1"/>
    </source>
</evidence>
<evidence type="ECO:0000313" key="3">
    <source>
        <dbReference type="Proteomes" id="UP000761264"/>
    </source>
</evidence>
<feature type="region of interest" description="Disordered" evidence="1">
    <location>
        <begin position="1"/>
        <end position="22"/>
    </location>
</feature>
<keyword evidence="3" id="KW-1185">Reference proteome</keyword>
<comment type="caution">
    <text evidence="2">The sequence shown here is derived from an EMBL/GenBank/DDBJ whole genome shotgun (WGS) entry which is preliminary data.</text>
</comment>
<proteinExistence type="predicted"/>
<evidence type="ECO:0000256" key="1">
    <source>
        <dbReference type="SAM" id="MobiDB-lite"/>
    </source>
</evidence>